<evidence type="ECO:0000256" key="4">
    <source>
        <dbReference type="RuleBase" id="RU003476"/>
    </source>
</evidence>
<evidence type="ECO:0000256" key="5">
    <source>
        <dbReference type="SAM" id="MobiDB-lite"/>
    </source>
</evidence>
<dbReference type="PANTHER" id="PTHR43046">
    <property type="entry name" value="GDP-MANNOSE MANNOSYL HYDROLASE"/>
    <property type="match status" value="1"/>
</dbReference>
<dbReference type="SUPFAM" id="SSF55811">
    <property type="entry name" value="Nudix"/>
    <property type="match status" value="1"/>
</dbReference>
<evidence type="ECO:0000256" key="3">
    <source>
        <dbReference type="ARBA" id="ARBA00022801"/>
    </source>
</evidence>
<feature type="domain" description="Nudix hydrolase" evidence="6">
    <location>
        <begin position="7"/>
        <end position="131"/>
    </location>
</feature>
<dbReference type="InterPro" id="IPR020084">
    <property type="entry name" value="NUDIX_hydrolase_CS"/>
</dbReference>
<dbReference type="EMBL" id="BAABJQ010000004">
    <property type="protein sequence ID" value="GAA5181251.1"/>
    <property type="molecule type" value="Genomic_DNA"/>
</dbReference>
<comment type="cofactor">
    <cofactor evidence="1">
        <name>Mg(2+)</name>
        <dbReference type="ChEBI" id="CHEBI:18420"/>
    </cofactor>
</comment>
<feature type="region of interest" description="Disordered" evidence="5">
    <location>
        <begin position="126"/>
        <end position="152"/>
    </location>
</feature>
<feature type="compositionally biased region" description="Gly residues" evidence="5">
    <location>
        <begin position="142"/>
        <end position="152"/>
    </location>
</feature>
<comment type="similarity">
    <text evidence="2 4">Belongs to the Nudix hydrolase family.</text>
</comment>
<protein>
    <submittedName>
        <fullName evidence="7">NUDIX hydrolase</fullName>
    </submittedName>
</protein>
<accession>A0ABP9RME4</accession>
<evidence type="ECO:0000256" key="1">
    <source>
        <dbReference type="ARBA" id="ARBA00001946"/>
    </source>
</evidence>
<dbReference type="Gene3D" id="3.90.79.10">
    <property type="entry name" value="Nucleoside Triphosphate Pyrophosphohydrolase"/>
    <property type="match status" value="1"/>
</dbReference>
<dbReference type="PRINTS" id="PR00502">
    <property type="entry name" value="NUDIXFAMILY"/>
</dbReference>
<dbReference type="CDD" id="cd04699">
    <property type="entry name" value="NUDIX_MutT_Nudt1"/>
    <property type="match status" value="1"/>
</dbReference>
<dbReference type="Pfam" id="PF00293">
    <property type="entry name" value="NUDIX"/>
    <property type="match status" value="1"/>
</dbReference>
<evidence type="ECO:0000313" key="7">
    <source>
        <dbReference type="EMBL" id="GAA5181251.1"/>
    </source>
</evidence>
<dbReference type="Proteomes" id="UP001501570">
    <property type="component" value="Unassembled WGS sequence"/>
</dbReference>
<gene>
    <name evidence="7" type="ORF">GCM10023322_15450</name>
</gene>
<dbReference type="PROSITE" id="PS00893">
    <property type="entry name" value="NUDIX_BOX"/>
    <property type="match status" value="1"/>
</dbReference>
<evidence type="ECO:0000313" key="8">
    <source>
        <dbReference type="Proteomes" id="UP001501570"/>
    </source>
</evidence>
<dbReference type="PROSITE" id="PS51462">
    <property type="entry name" value="NUDIX"/>
    <property type="match status" value="1"/>
</dbReference>
<dbReference type="InterPro" id="IPR020476">
    <property type="entry name" value="Nudix_hydrolase"/>
</dbReference>
<reference evidence="8" key="1">
    <citation type="journal article" date="2019" name="Int. J. Syst. Evol. Microbiol.">
        <title>The Global Catalogue of Microorganisms (GCM) 10K type strain sequencing project: providing services to taxonomists for standard genome sequencing and annotation.</title>
        <authorList>
            <consortium name="The Broad Institute Genomics Platform"/>
            <consortium name="The Broad Institute Genome Sequencing Center for Infectious Disease"/>
            <person name="Wu L."/>
            <person name="Ma J."/>
        </authorList>
    </citation>
    <scope>NUCLEOTIDE SEQUENCE [LARGE SCALE GENOMIC DNA]</scope>
    <source>
        <strain evidence="8">JCM 18304</strain>
    </source>
</reference>
<organism evidence="7 8">
    <name type="scientific">Rugosimonospora acidiphila</name>
    <dbReference type="NCBI Taxonomy" id="556531"/>
    <lineage>
        <taxon>Bacteria</taxon>
        <taxon>Bacillati</taxon>
        <taxon>Actinomycetota</taxon>
        <taxon>Actinomycetes</taxon>
        <taxon>Micromonosporales</taxon>
        <taxon>Micromonosporaceae</taxon>
        <taxon>Rugosimonospora</taxon>
    </lineage>
</organism>
<evidence type="ECO:0000259" key="6">
    <source>
        <dbReference type="PROSITE" id="PS51462"/>
    </source>
</evidence>
<dbReference type="InterPro" id="IPR015797">
    <property type="entry name" value="NUDIX_hydrolase-like_dom_sf"/>
</dbReference>
<sequence length="152" mass="16389">MVHSTQLFPVSVKGVVIRDGRVLLLRNERDEWELPGGKLELGEAPQRCLAREIAEEVGWTVAVGPVLDAWHYHIRDGVDVLILTYGCHTSSGAPPVVSSEHREVGLFTAGEVADLRMPDGYKKSIAAWRPRGGSPPDHGGDPPSGGGFATMI</sequence>
<name>A0ABP9RME4_9ACTN</name>
<keyword evidence="8" id="KW-1185">Reference proteome</keyword>
<dbReference type="InterPro" id="IPR000086">
    <property type="entry name" value="NUDIX_hydrolase_dom"/>
</dbReference>
<evidence type="ECO:0000256" key="2">
    <source>
        <dbReference type="ARBA" id="ARBA00005582"/>
    </source>
</evidence>
<dbReference type="GO" id="GO:0016787">
    <property type="term" value="F:hydrolase activity"/>
    <property type="evidence" value="ECO:0007669"/>
    <property type="project" value="UniProtKB-KW"/>
</dbReference>
<proteinExistence type="inferred from homology"/>
<dbReference type="PANTHER" id="PTHR43046:SF14">
    <property type="entry name" value="MUTT_NUDIX FAMILY PROTEIN"/>
    <property type="match status" value="1"/>
</dbReference>
<keyword evidence="3 4" id="KW-0378">Hydrolase</keyword>
<comment type="caution">
    <text evidence="7">The sequence shown here is derived from an EMBL/GenBank/DDBJ whole genome shotgun (WGS) entry which is preliminary data.</text>
</comment>